<accession>A0A9X6GC46</accession>
<comment type="caution">
    <text evidence="2">The sequence shown here is derived from an EMBL/GenBank/DDBJ whole genome shotgun (WGS) entry which is preliminary data.</text>
</comment>
<feature type="transmembrane region" description="Helical" evidence="1">
    <location>
        <begin position="138"/>
        <end position="157"/>
    </location>
</feature>
<feature type="transmembrane region" description="Helical" evidence="1">
    <location>
        <begin position="54"/>
        <end position="78"/>
    </location>
</feature>
<evidence type="ECO:0000256" key="1">
    <source>
        <dbReference type="SAM" id="Phobius"/>
    </source>
</evidence>
<keyword evidence="1" id="KW-0472">Membrane</keyword>
<protein>
    <recommendedName>
        <fullName evidence="4">Yip1 domain-containing protein</fullName>
    </recommendedName>
</protein>
<dbReference type="AlphaFoldDB" id="A0A9X6GC46"/>
<reference evidence="2 3" key="1">
    <citation type="submission" date="2017-01" db="EMBL/GenBank/DDBJ databases">
        <title>Bacillus cereus isolates.</title>
        <authorList>
            <person name="Beno S.M."/>
        </authorList>
    </citation>
    <scope>NUCLEOTIDE SEQUENCE [LARGE SCALE GENOMIC DNA]</scope>
    <source>
        <strain evidence="2 3">FSL K6-1030</strain>
    </source>
</reference>
<keyword evidence="1" id="KW-0812">Transmembrane</keyword>
<feature type="transmembrane region" description="Helical" evidence="1">
    <location>
        <begin position="90"/>
        <end position="118"/>
    </location>
</feature>
<dbReference type="Proteomes" id="UP000190641">
    <property type="component" value="Unassembled WGS sequence"/>
</dbReference>
<keyword evidence="1" id="KW-1133">Transmembrane helix</keyword>
<name>A0A9X6GC46_BACCE</name>
<feature type="transmembrane region" description="Helical" evidence="1">
    <location>
        <begin position="12"/>
        <end position="34"/>
    </location>
</feature>
<organism evidence="2 3">
    <name type="scientific">Bacillus cereus</name>
    <dbReference type="NCBI Taxonomy" id="1396"/>
    <lineage>
        <taxon>Bacteria</taxon>
        <taxon>Bacillati</taxon>
        <taxon>Bacillota</taxon>
        <taxon>Bacilli</taxon>
        <taxon>Bacillales</taxon>
        <taxon>Bacillaceae</taxon>
        <taxon>Bacillus</taxon>
        <taxon>Bacillus cereus group</taxon>
    </lineage>
</organism>
<evidence type="ECO:0000313" key="2">
    <source>
        <dbReference type="EMBL" id="OOR70920.1"/>
    </source>
</evidence>
<proteinExistence type="predicted"/>
<evidence type="ECO:0000313" key="3">
    <source>
        <dbReference type="Proteomes" id="UP000190641"/>
    </source>
</evidence>
<evidence type="ECO:0008006" key="4">
    <source>
        <dbReference type="Google" id="ProtNLM"/>
    </source>
</evidence>
<gene>
    <name evidence="2" type="ORF">BLX06_33750</name>
</gene>
<feature type="transmembrane region" description="Helical" evidence="1">
    <location>
        <begin position="164"/>
        <end position="184"/>
    </location>
</feature>
<dbReference type="EMBL" id="MUAU01000312">
    <property type="protein sequence ID" value="OOR70920.1"/>
    <property type="molecule type" value="Genomic_DNA"/>
</dbReference>
<sequence>MYIYEENKKRYTFLVLLGICILSGLISVLMQCYVLPQGNHIPNLNLKVLKMLSFVVGCLTPCIMIFGYFLFFIIVAMFQIIQSKTYKFEIFSMCIVAYIPILIGSLINLILSLIFGYYSEGYISVYQFFPSGILQDMMKQLAPFQILSVLFMSYLYINYYNKGKINMVIIFSTWLLLSMTSVLIL</sequence>